<evidence type="ECO:0000313" key="3">
    <source>
        <dbReference type="Proteomes" id="UP001217476"/>
    </source>
</evidence>
<gene>
    <name evidence="2" type="ORF">P0Y65_16605</name>
</gene>
<dbReference type="Proteomes" id="UP001217476">
    <property type="component" value="Chromosome"/>
</dbReference>
<protein>
    <submittedName>
        <fullName evidence="2">Uncharacterized protein</fullName>
    </submittedName>
</protein>
<evidence type="ECO:0000313" key="2">
    <source>
        <dbReference type="EMBL" id="WEK03795.1"/>
    </source>
</evidence>
<reference evidence="2" key="1">
    <citation type="submission" date="2023-03" db="EMBL/GenBank/DDBJ databases">
        <title>Andean soil-derived lignocellulolytic bacterial consortium as a source of novel taxa and putative plastic-active enzymes.</title>
        <authorList>
            <person name="Diaz-Garcia L."/>
            <person name="Chuvochina M."/>
            <person name="Feuerriegel G."/>
            <person name="Bunk B."/>
            <person name="Sproer C."/>
            <person name="Streit W.R."/>
            <person name="Rodriguez L.M."/>
            <person name="Overmann J."/>
            <person name="Jimenez D.J."/>
        </authorList>
    </citation>
    <scope>NUCLEOTIDE SEQUENCE</scope>
    <source>
        <strain evidence="2">MAG 4196</strain>
    </source>
</reference>
<feature type="transmembrane region" description="Helical" evidence="1">
    <location>
        <begin position="21"/>
        <end position="40"/>
    </location>
</feature>
<keyword evidence="1" id="KW-0472">Membrane</keyword>
<evidence type="ECO:0000256" key="1">
    <source>
        <dbReference type="SAM" id="Phobius"/>
    </source>
</evidence>
<organism evidence="2 3">
    <name type="scientific">Candidatus Devosia phytovorans</name>
    <dbReference type="NCBI Taxonomy" id="3121372"/>
    <lineage>
        <taxon>Bacteria</taxon>
        <taxon>Pseudomonadati</taxon>
        <taxon>Pseudomonadota</taxon>
        <taxon>Alphaproteobacteria</taxon>
        <taxon>Hyphomicrobiales</taxon>
        <taxon>Devosiaceae</taxon>
        <taxon>Devosia</taxon>
    </lineage>
</organism>
<feature type="transmembrane region" description="Helical" evidence="1">
    <location>
        <begin position="220"/>
        <end position="242"/>
    </location>
</feature>
<proteinExistence type="predicted"/>
<dbReference type="EMBL" id="CP119312">
    <property type="protein sequence ID" value="WEK03795.1"/>
    <property type="molecule type" value="Genomic_DNA"/>
</dbReference>
<keyword evidence="1" id="KW-0812">Transmembrane</keyword>
<sequence length="253" mass="27762">MSKHDQPYDILDIIRVIRGSWILLLFIPSVVAGTVGFWAFQNISDVEYTRRVQAVISVPELSIEAGTISRAVHSAAAASEIDNRAFVTLLEEIPAGIETPNRTVRIIVESRADVDSLKLLNATIQIIETAVDEFDRDIERQLSDIDARRMILTGYLAAFAEQTSASRPTTAAADATAISALINASSILEEDARSLAELGRGPLELVTMAEEPEEISSSRWLRFPIVAWIGGLLAVLFVAFTLDGIRLTRARRT</sequence>
<keyword evidence="1" id="KW-1133">Transmembrane helix</keyword>
<accession>A0AAJ5VTS7</accession>
<dbReference type="AlphaFoldDB" id="A0AAJ5VTS7"/>
<name>A0AAJ5VTS7_9HYPH</name>